<reference evidence="1" key="1">
    <citation type="journal article" date="2014" name="Int. J. Syst. Evol. Microbiol.">
        <title>Complete genome sequence of Corynebacterium casei LMG S-19264T (=DSM 44701T), isolated from a smear-ripened cheese.</title>
        <authorList>
            <consortium name="US DOE Joint Genome Institute (JGI-PGF)"/>
            <person name="Walter F."/>
            <person name="Albersmeier A."/>
            <person name="Kalinowski J."/>
            <person name="Ruckert C."/>
        </authorList>
    </citation>
    <scope>NUCLEOTIDE SEQUENCE</scope>
    <source>
        <strain evidence="1">CGMCC 1.12827</strain>
    </source>
</reference>
<accession>A0A916WSL1</accession>
<evidence type="ECO:0000313" key="2">
    <source>
        <dbReference type="Proteomes" id="UP000621454"/>
    </source>
</evidence>
<keyword evidence="2" id="KW-1185">Reference proteome</keyword>
<evidence type="ECO:0000313" key="1">
    <source>
        <dbReference type="EMBL" id="GGB25978.1"/>
    </source>
</evidence>
<sequence length="85" mass="8615">MLLAVLVAVFAVVGSALEQSHEPPAQVGTAVVSAAAGESLHDLAARTAPAERVSDSVAVIRRLNHLDGVQVAPASVALLVPVYHG</sequence>
<dbReference type="Proteomes" id="UP000621454">
    <property type="component" value="Unassembled WGS sequence"/>
</dbReference>
<dbReference type="AlphaFoldDB" id="A0A916WSL1"/>
<dbReference type="EMBL" id="BMGC01000006">
    <property type="protein sequence ID" value="GGB25978.1"/>
    <property type="molecule type" value="Genomic_DNA"/>
</dbReference>
<evidence type="ECO:0008006" key="3">
    <source>
        <dbReference type="Google" id="ProtNLM"/>
    </source>
</evidence>
<gene>
    <name evidence="1" type="ORF">GCM10011489_12680</name>
</gene>
<organism evidence="1 2">
    <name type="scientific">Gordonia jinhuaensis</name>
    <dbReference type="NCBI Taxonomy" id="1517702"/>
    <lineage>
        <taxon>Bacteria</taxon>
        <taxon>Bacillati</taxon>
        <taxon>Actinomycetota</taxon>
        <taxon>Actinomycetes</taxon>
        <taxon>Mycobacteriales</taxon>
        <taxon>Gordoniaceae</taxon>
        <taxon>Gordonia</taxon>
    </lineage>
</organism>
<proteinExistence type="predicted"/>
<reference evidence="1" key="2">
    <citation type="submission" date="2020-09" db="EMBL/GenBank/DDBJ databases">
        <authorList>
            <person name="Sun Q."/>
            <person name="Zhou Y."/>
        </authorList>
    </citation>
    <scope>NUCLEOTIDE SEQUENCE</scope>
    <source>
        <strain evidence="1">CGMCC 1.12827</strain>
    </source>
</reference>
<comment type="caution">
    <text evidence="1">The sequence shown here is derived from an EMBL/GenBank/DDBJ whole genome shotgun (WGS) entry which is preliminary data.</text>
</comment>
<name>A0A916WSL1_9ACTN</name>
<protein>
    <recommendedName>
        <fullName evidence="3">LysM domain-containing protein</fullName>
    </recommendedName>
</protein>